<dbReference type="EMBL" id="HBFP01006342">
    <property type="protein sequence ID" value="CAD8820139.1"/>
    <property type="molecule type" value="Transcribed_RNA"/>
</dbReference>
<evidence type="ECO:0000256" key="1">
    <source>
        <dbReference type="ARBA" id="ARBA00004173"/>
    </source>
</evidence>
<comment type="similarity">
    <text evidence="2">Belongs to the ATP11 family.</text>
</comment>
<dbReference type="InterPro" id="IPR010591">
    <property type="entry name" value="ATP11"/>
</dbReference>
<evidence type="ECO:0000256" key="3">
    <source>
        <dbReference type="ARBA" id="ARBA00022946"/>
    </source>
</evidence>
<name>A0A7S0ZFI0_9RHOD</name>
<dbReference type="AlphaFoldDB" id="A0A7S0ZFI0"/>
<evidence type="ECO:0000256" key="2">
    <source>
        <dbReference type="ARBA" id="ARBA00009116"/>
    </source>
</evidence>
<dbReference type="PANTHER" id="PTHR13126:SF0">
    <property type="entry name" value="ATP SYNTHASE MITOCHONDRIAL F1 COMPLEX ASSEMBLY FACTOR 1"/>
    <property type="match status" value="1"/>
</dbReference>
<dbReference type="GO" id="GO:0005739">
    <property type="term" value="C:mitochondrion"/>
    <property type="evidence" value="ECO:0007669"/>
    <property type="project" value="UniProtKB-SubCell"/>
</dbReference>
<sequence length="207" mass="23953">MYNGCRTQVLTSKMKAGLRNQISKRWSGSLGFSMPAAKQLKQVCKLPLLEKSSTGQIKTIWSEYHKDHQYAIGDIIKSSEADSLLNHARKWPMFVFPVRKEGGYFTLVSQWQRNHCLMTYLEDYKLNPNAAQPWCIFSLYNELAETKGITLIRAEVFLSKMSKDDGEQLLRLVKRFYLGDKKHTDLLHTFAKEPKHFDFQKLIALCA</sequence>
<keyword evidence="4" id="KW-0496">Mitochondrion</keyword>
<dbReference type="GO" id="GO:0033615">
    <property type="term" value="P:mitochondrial proton-transporting ATP synthase complex assembly"/>
    <property type="evidence" value="ECO:0007669"/>
    <property type="project" value="TreeGrafter"/>
</dbReference>
<dbReference type="PANTHER" id="PTHR13126">
    <property type="entry name" value="CHAPERONE ATP11"/>
    <property type="match status" value="1"/>
</dbReference>
<dbReference type="Pfam" id="PF06644">
    <property type="entry name" value="ATP11"/>
    <property type="match status" value="1"/>
</dbReference>
<keyword evidence="3" id="KW-0809">Transit peptide</keyword>
<protein>
    <recommendedName>
        <fullName evidence="6">ATP synthase mitochondrial F1 complex assembly factor 1</fullName>
    </recommendedName>
</protein>
<reference evidence="5" key="1">
    <citation type="submission" date="2021-01" db="EMBL/GenBank/DDBJ databases">
        <authorList>
            <person name="Corre E."/>
            <person name="Pelletier E."/>
            <person name="Niang G."/>
            <person name="Scheremetjew M."/>
            <person name="Finn R."/>
            <person name="Kale V."/>
            <person name="Holt S."/>
            <person name="Cochrane G."/>
            <person name="Meng A."/>
            <person name="Brown T."/>
            <person name="Cohen L."/>
        </authorList>
    </citation>
    <scope>NUCLEOTIDE SEQUENCE</scope>
    <source>
        <strain evidence="5">CCMP3278</strain>
    </source>
</reference>
<evidence type="ECO:0000256" key="4">
    <source>
        <dbReference type="ARBA" id="ARBA00023128"/>
    </source>
</evidence>
<organism evidence="5">
    <name type="scientific">Timspurckia oligopyrenoides</name>
    <dbReference type="NCBI Taxonomy" id="708627"/>
    <lineage>
        <taxon>Eukaryota</taxon>
        <taxon>Rhodophyta</taxon>
        <taxon>Bangiophyceae</taxon>
        <taxon>Porphyridiales</taxon>
        <taxon>Porphyridiaceae</taxon>
        <taxon>Timspurckia</taxon>
    </lineage>
</organism>
<comment type="subcellular location">
    <subcellularLocation>
        <location evidence="1">Mitochondrion</location>
    </subcellularLocation>
</comment>
<accession>A0A7S0ZFI0</accession>
<evidence type="ECO:0008006" key="6">
    <source>
        <dbReference type="Google" id="ProtNLM"/>
    </source>
</evidence>
<proteinExistence type="inferred from homology"/>
<gene>
    <name evidence="5" type="ORF">TOLI1172_LOCUS4528</name>
</gene>
<evidence type="ECO:0000313" key="5">
    <source>
        <dbReference type="EMBL" id="CAD8820139.1"/>
    </source>
</evidence>